<evidence type="ECO:0000256" key="2">
    <source>
        <dbReference type="ARBA" id="ARBA00008892"/>
    </source>
</evidence>
<protein>
    <recommendedName>
        <fullName evidence="12">ATP synthase complex subunit 8</fullName>
    </recommendedName>
</protein>
<dbReference type="AlphaFoldDB" id="A0A3S8IEA7"/>
<keyword evidence="8 13" id="KW-1133">Transmembrane helix</keyword>
<dbReference type="GO" id="GO:0015078">
    <property type="term" value="F:proton transmembrane transporter activity"/>
    <property type="evidence" value="ECO:0007669"/>
    <property type="project" value="InterPro"/>
</dbReference>
<keyword evidence="11 13" id="KW-0472">Membrane</keyword>
<accession>A0A3S8IEA7</accession>
<geneLocation type="mitochondrion" evidence="14"/>
<keyword evidence="7 12" id="KW-0375">Hydrogen ion transport</keyword>
<evidence type="ECO:0000256" key="7">
    <source>
        <dbReference type="ARBA" id="ARBA00022781"/>
    </source>
</evidence>
<keyword evidence="10 12" id="KW-0496">Mitochondrion</keyword>
<dbReference type="GO" id="GO:0045259">
    <property type="term" value="C:proton-transporting ATP synthase complex"/>
    <property type="evidence" value="ECO:0007669"/>
    <property type="project" value="UniProtKB-KW"/>
</dbReference>
<evidence type="ECO:0000256" key="6">
    <source>
        <dbReference type="ARBA" id="ARBA00022692"/>
    </source>
</evidence>
<sequence length="51" mass="6100">MPQMSPLPWLSLFSFFILLVLLSSSLTYFFFSPKLSFKKQKINAQVLDWKW</sequence>
<dbReference type="GO" id="GO:0015986">
    <property type="term" value="P:proton motive force-driven ATP synthesis"/>
    <property type="evidence" value="ECO:0007669"/>
    <property type="project" value="InterPro"/>
</dbReference>
<evidence type="ECO:0000256" key="4">
    <source>
        <dbReference type="ARBA" id="ARBA00022448"/>
    </source>
</evidence>
<comment type="subcellular location">
    <subcellularLocation>
        <location evidence="1 12">Mitochondrion membrane</location>
        <topology evidence="1 12">Single-pass membrane protein</topology>
    </subcellularLocation>
</comment>
<organism evidence="14">
    <name type="scientific">Lepinotus reticulatus</name>
    <dbReference type="NCBI Taxonomy" id="209981"/>
    <lineage>
        <taxon>Eukaryota</taxon>
        <taxon>Metazoa</taxon>
        <taxon>Ecdysozoa</taxon>
        <taxon>Arthropoda</taxon>
        <taxon>Hexapoda</taxon>
        <taxon>Insecta</taxon>
        <taxon>Pterygota</taxon>
        <taxon>Neoptera</taxon>
        <taxon>Paraneoptera</taxon>
        <taxon>Psocodea</taxon>
        <taxon>Trogiomorpha</taxon>
        <taxon>Atropetae</taxon>
        <taxon>Trogiidae</taxon>
        <taxon>Lepinotus</taxon>
    </lineage>
</organism>
<evidence type="ECO:0000256" key="8">
    <source>
        <dbReference type="ARBA" id="ARBA00022989"/>
    </source>
</evidence>
<evidence type="ECO:0000256" key="1">
    <source>
        <dbReference type="ARBA" id="ARBA00004304"/>
    </source>
</evidence>
<keyword evidence="6 12" id="KW-0812">Transmembrane</keyword>
<feature type="transmembrane region" description="Helical" evidence="13">
    <location>
        <begin position="12"/>
        <end position="31"/>
    </location>
</feature>
<evidence type="ECO:0000256" key="10">
    <source>
        <dbReference type="ARBA" id="ARBA00023128"/>
    </source>
</evidence>
<comment type="subunit">
    <text evidence="3">F-type ATPases have 2 components, CF(1) - the catalytic core - and CF(0) - the membrane proton channel.</text>
</comment>
<keyword evidence="5 12" id="KW-0138">CF(0)</keyword>
<proteinExistence type="inferred from homology"/>
<keyword evidence="9 12" id="KW-0406">Ion transport</keyword>
<reference evidence="14" key="1">
    <citation type="journal article" date="2018" name="Int. J. Biol. Macromol.">
        <title>The mitochondrial genomes of the barklice, Lepinotus reticulatus and Dorypteryx domestica (Psocodea: Trogiomorpha): Insight into phylogeny of the order Psocodea.</title>
        <authorList>
            <person name="Feng S."/>
            <person name="Stejskal V."/>
            <person name="Wang Y."/>
            <person name="Li Z."/>
        </authorList>
    </citation>
    <scope>NUCLEOTIDE SEQUENCE</scope>
</reference>
<evidence type="ECO:0000256" key="9">
    <source>
        <dbReference type="ARBA" id="ARBA00023065"/>
    </source>
</evidence>
<dbReference type="Pfam" id="PF00895">
    <property type="entry name" value="ATP-synt_8"/>
    <property type="match status" value="1"/>
</dbReference>
<name>A0A3S8IEA7_9NEOP</name>
<evidence type="ECO:0000256" key="5">
    <source>
        <dbReference type="ARBA" id="ARBA00022547"/>
    </source>
</evidence>
<dbReference type="EMBL" id="MH046894">
    <property type="protein sequence ID" value="AZH07859.1"/>
    <property type="molecule type" value="Genomic_DNA"/>
</dbReference>
<gene>
    <name evidence="14" type="primary">atp8</name>
</gene>
<evidence type="ECO:0000313" key="14">
    <source>
        <dbReference type="EMBL" id="AZH07859.1"/>
    </source>
</evidence>
<dbReference type="InterPro" id="IPR001421">
    <property type="entry name" value="ATP8_metazoa"/>
</dbReference>
<comment type="similarity">
    <text evidence="2 12">Belongs to the ATPase protein 8 family.</text>
</comment>
<evidence type="ECO:0000256" key="12">
    <source>
        <dbReference type="RuleBase" id="RU003661"/>
    </source>
</evidence>
<evidence type="ECO:0000256" key="13">
    <source>
        <dbReference type="SAM" id="Phobius"/>
    </source>
</evidence>
<evidence type="ECO:0000256" key="11">
    <source>
        <dbReference type="ARBA" id="ARBA00023136"/>
    </source>
</evidence>
<evidence type="ECO:0000256" key="3">
    <source>
        <dbReference type="ARBA" id="ARBA00011291"/>
    </source>
</evidence>
<keyword evidence="4 12" id="KW-0813">Transport</keyword>
<dbReference type="GO" id="GO:0031966">
    <property type="term" value="C:mitochondrial membrane"/>
    <property type="evidence" value="ECO:0007669"/>
    <property type="project" value="UniProtKB-SubCell"/>
</dbReference>